<feature type="transmembrane region" description="Helical" evidence="8">
    <location>
        <begin position="32"/>
        <end position="58"/>
    </location>
</feature>
<gene>
    <name evidence="9" type="ORF">HELGO_WM37466</name>
</gene>
<dbReference type="GO" id="GO:0005886">
    <property type="term" value="C:plasma membrane"/>
    <property type="evidence" value="ECO:0007669"/>
    <property type="project" value="UniProtKB-SubCell"/>
</dbReference>
<dbReference type="EC" id="2.3.1.-" evidence="9"/>
<dbReference type="EMBL" id="CACVAQ010000168">
    <property type="protein sequence ID" value="CAA6810587.1"/>
    <property type="molecule type" value="Genomic_DNA"/>
</dbReference>
<evidence type="ECO:0000313" key="9">
    <source>
        <dbReference type="EMBL" id="CAA6810587.1"/>
    </source>
</evidence>
<dbReference type="InterPro" id="IPR004299">
    <property type="entry name" value="MBOAT_fam"/>
</dbReference>
<keyword evidence="4 8" id="KW-0812">Transmembrane</keyword>
<reference evidence="9" key="1">
    <citation type="submission" date="2020-01" db="EMBL/GenBank/DDBJ databases">
        <authorList>
            <person name="Meier V. D."/>
            <person name="Meier V D."/>
        </authorList>
    </citation>
    <scope>NUCLEOTIDE SEQUENCE</scope>
    <source>
        <strain evidence="9">HLG_WM_MAG_10</strain>
    </source>
</reference>
<keyword evidence="7 9" id="KW-0808">Transferase</keyword>
<evidence type="ECO:0000256" key="8">
    <source>
        <dbReference type="SAM" id="Phobius"/>
    </source>
</evidence>
<dbReference type="InterPro" id="IPR051085">
    <property type="entry name" value="MB_O-acyltransferase"/>
</dbReference>
<dbReference type="GO" id="GO:0042121">
    <property type="term" value="P:alginic acid biosynthetic process"/>
    <property type="evidence" value="ECO:0007669"/>
    <property type="project" value="InterPro"/>
</dbReference>
<feature type="transmembrane region" description="Helical" evidence="8">
    <location>
        <begin position="332"/>
        <end position="350"/>
    </location>
</feature>
<keyword evidence="5 8" id="KW-1133">Transmembrane helix</keyword>
<evidence type="ECO:0000256" key="4">
    <source>
        <dbReference type="ARBA" id="ARBA00022692"/>
    </source>
</evidence>
<feature type="transmembrane region" description="Helical" evidence="8">
    <location>
        <begin position="457"/>
        <end position="480"/>
    </location>
</feature>
<sequence length="482" mass="56140">MLFDSIDFIVFLPTLFFLYWFLFNKSLQVQNLLIVVASAVFYGWWDVQFLGLILFSILVDFSVGRGLAKTEDPRKRKWLLWTSLFFNIGLLMYFKYCNFFIDNFIEAFSFFGTELGPNSLNIILPVGISFYTFQTLSYTIDVYNKKLAPTNDLIQFAAFVSFFPQLVAGPIEKASSLLPQFSIKRKFDYANAVDGARQILWGFFKKIVIADNCARYANMVFDNSEMCNGSTLLLGAVFFAFQIYSDFSGYSDIAIGTARLFGFRLTKNFAFPYFSRNMAEFWKRWHISLSSWFRDYLYIPLGGSRHGTAKSIRNIFIIFLVSGFWHGSRWNFIVWGALNALYFLPIFLTNNNRKYSTTVAHNRILPSFKELFQILLTFSLSTLAFIFFRAETLEQATGFVLGIFNASLFTMPYLTDSQPGYYFSLVLGTFIALEWIGREGEYALDKWIEYLFKPFRYVVYLSLIFLIFYFSGTSQQFLYFQF</sequence>
<proteinExistence type="inferred from homology"/>
<dbReference type="Pfam" id="PF03062">
    <property type="entry name" value="MBOAT"/>
    <property type="match status" value="1"/>
</dbReference>
<evidence type="ECO:0000256" key="3">
    <source>
        <dbReference type="ARBA" id="ARBA00022475"/>
    </source>
</evidence>
<dbReference type="PIRSF" id="PIRSF016636">
    <property type="entry name" value="AlgI_DltB"/>
    <property type="match status" value="1"/>
</dbReference>
<evidence type="ECO:0000256" key="5">
    <source>
        <dbReference type="ARBA" id="ARBA00022989"/>
    </source>
</evidence>
<evidence type="ECO:0000256" key="7">
    <source>
        <dbReference type="PIRNR" id="PIRNR016636"/>
    </source>
</evidence>
<dbReference type="InterPro" id="IPR028362">
    <property type="entry name" value="AlgI"/>
</dbReference>
<feature type="transmembrane region" description="Helical" evidence="8">
    <location>
        <begin position="371"/>
        <end position="390"/>
    </location>
</feature>
<dbReference type="InterPro" id="IPR024194">
    <property type="entry name" value="Ac/AlaTfrase_AlgI/DltB"/>
</dbReference>
<dbReference type="PANTHER" id="PTHR13285">
    <property type="entry name" value="ACYLTRANSFERASE"/>
    <property type="match status" value="1"/>
</dbReference>
<accession>A0A6S6T1N5</accession>
<protein>
    <submittedName>
        <fullName evidence="9">Probable poly(Beta-D-mannuronate) O-acetylase (EC)</fullName>
        <ecNumber evidence="9">2.3.1.-</ecNumber>
    </submittedName>
</protein>
<evidence type="ECO:0000256" key="6">
    <source>
        <dbReference type="ARBA" id="ARBA00023136"/>
    </source>
</evidence>
<evidence type="ECO:0000256" key="2">
    <source>
        <dbReference type="ARBA" id="ARBA00010323"/>
    </source>
</evidence>
<dbReference type="GO" id="GO:0016746">
    <property type="term" value="F:acyltransferase activity"/>
    <property type="evidence" value="ECO:0007669"/>
    <property type="project" value="UniProtKB-KW"/>
</dbReference>
<organism evidence="9">
    <name type="scientific">uncultured Aureispira sp</name>
    <dbReference type="NCBI Taxonomy" id="1331704"/>
    <lineage>
        <taxon>Bacteria</taxon>
        <taxon>Pseudomonadati</taxon>
        <taxon>Bacteroidota</taxon>
        <taxon>Saprospiria</taxon>
        <taxon>Saprospirales</taxon>
        <taxon>Saprospiraceae</taxon>
        <taxon>Aureispira</taxon>
        <taxon>environmental samples</taxon>
    </lineage>
</organism>
<dbReference type="PIRSF" id="PIRSF500217">
    <property type="entry name" value="AlgI"/>
    <property type="match status" value="1"/>
</dbReference>
<comment type="similarity">
    <text evidence="2 7">Belongs to the membrane-bound acyltransferase family.</text>
</comment>
<keyword evidence="3 7" id="KW-1003">Cell membrane</keyword>
<name>A0A6S6T1N5_9BACT</name>
<keyword evidence="7 9" id="KW-0012">Acyltransferase</keyword>
<feature type="transmembrane region" description="Helical" evidence="8">
    <location>
        <begin position="311"/>
        <end position="326"/>
    </location>
</feature>
<dbReference type="AlphaFoldDB" id="A0A6S6T1N5"/>
<comment type="subcellular location">
    <subcellularLocation>
        <location evidence="1">Cell membrane</location>
        <topology evidence="1">Multi-pass membrane protein</topology>
    </subcellularLocation>
</comment>
<feature type="transmembrane region" description="Helical" evidence="8">
    <location>
        <begin position="78"/>
        <end position="94"/>
    </location>
</feature>
<feature type="transmembrane region" description="Helical" evidence="8">
    <location>
        <begin position="6"/>
        <end position="23"/>
    </location>
</feature>
<evidence type="ECO:0000256" key="1">
    <source>
        <dbReference type="ARBA" id="ARBA00004651"/>
    </source>
</evidence>
<keyword evidence="6 7" id="KW-0472">Membrane</keyword>
<feature type="transmembrane region" description="Helical" evidence="8">
    <location>
        <begin position="421"/>
        <end position="437"/>
    </location>
</feature>
<dbReference type="PANTHER" id="PTHR13285:SF18">
    <property type="entry name" value="PROTEIN-CYSTEINE N-PALMITOYLTRANSFERASE RASP"/>
    <property type="match status" value="1"/>
</dbReference>